<dbReference type="Proteomes" id="UP000535501">
    <property type="component" value="Unassembled WGS sequence"/>
</dbReference>
<dbReference type="Pfam" id="PF02653">
    <property type="entry name" value="BPD_transp_2"/>
    <property type="match status" value="1"/>
</dbReference>
<dbReference type="PANTHER" id="PTHR30482:SF20">
    <property type="entry name" value="HIGH-AFFINITY BRANCHED-CHAIN AMINO ACID TRANSPORT SYSTEM PERMEASE PROTEIN LIVM"/>
    <property type="match status" value="1"/>
</dbReference>
<evidence type="ECO:0000256" key="1">
    <source>
        <dbReference type="ARBA" id="ARBA00004651"/>
    </source>
</evidence>
<protein>
    <submittedName>
        <fullName evidence="7">Branched-chain amino acid transport system permease protein</fullName>
    </submittedName>
</protein>
<feature type="transmembrane region" description="Helical" evidence="6">
    <location>
        <begin position="125"/>
        <end position="146"/>
    </location>
</feature>
<evidence type="ECO:0000256" key="2">
    <source>
        <dbReference type="ARBA" id="ARBA00022475"/>
    </source>
</evidence>
<keyword evidence="5 6" id="KW-0472">Membrane</keyword>
<dbReference type="InterPro" id="IPR043428">
    <property type="entry name" value="LivM-like"/>
</dbReference>
<feature type="transmembrane region" description="Helical" evidence="6">
    <location>
        <begin position="287"/>
        <end position="310"/>
    </location>
</feature>
<evidence type="ECO:0000313" key="8">
    <source>
        <dbReference type="Proteomes" id="UP000535501"/>
    </source>
</evidence>
<dbReference type="PANTHER" id="PTHR30482">
    <property type="entry name" value="HIGH-AFFINITY BRANCHED-CHAIN AMINO ACID TRANSPORT SYSTEM PERMEASE"/>
    <property type="match status" value="1"/>
</dbReference>
<dbReference type="RefSeq" id="WP_172977916.1">
    <property type="nucleotide sequence ID" value="NZ_JACHEJ010000015.1"/>
</dbReference>
<keyword evidence="2" id="KW-1003">Cell membrane</keyword>
<evidence type="ECO:0000256" key="5">
    <source>
        <dbReference type="ARBA" id="ARBA00023136"/>
    </source>
</evidence>
<organism evidence="7 8">
    <name type="scientific">Pseudorhizobium flavum</name>
    <dbReference type="NCBI Taxonomy" id="1335061"/>
    <lineage>
        <taxon>Bacteria</taxon>
        <taxon>Pseudomonadati</taxon>
        <taxon>Pseudomonadota</taxon>
        <taxon>Alphaproteobacteria</taxon>
        <taxon>Hyphomicrobiales</taxon>
        <taxon>Rhizobiaceae</taxon>
        <taxon>Rhizobium/Agrobacterium group</taxon>
        <taxon>Pseudorhizobium</taxon>
    </lineage>
</organism>
<evidence type="ECO:0000256" key="3">
    <source>
        <dbReference type="ARBA" id="ARBA00022692"/>
    </source>
</evidence>
<evidence type="ECO:0000313" key="7">
    <source>
        <dbReference type="EMBL" id="MBB6181924.1"/>
    </source>
</evidence>
<reference evidence="7 8" key="1">
    <citation type="submission" date="2020-08" db="EMBL/GenBank/DDBJ databases">
        <title>Genomic Encyclopedia of Type Strains, Phase IV (KMG-IV): sequencing the most valuable type-strain genomes for metagenomic binning, comparative biology and taxonomic classification.</title>
        <authorList>
            <person name="Goeker M."/>
        </authorList>
    </citation>
    <scope>NUCLEOTIDE SEQUENCE [LARGE SCALE GENOMIC DNA]</scope>
    <source>
        <strain evidence="7 8">DSM 102134</strain>
    </source>
</reference>
<dbReference type="EMBL" id="JACHEJ010000015">
    <property type="protein sequence ID" value="MBB6181924.1"/>
    <property type="molecule type" value="Genomic_DNA"/>
</dbReference>
<evidence type="ECO:0000256" key="6">
    <source>
        <dbReference type="SAM" id="Phobius"/>
    </source>
</evidence>
<keyword evidence="8" id="KW-1185">Reference proteome</keyword>
<name>A0A7X0DG83_9HYPH</name>
<feature type="transmembrane region" description="Helical" evidence="6">
    <location>
        <begin position="257"/>
        <end position="280"/>
    </location>
</feature>
<dbReference type="GO" id="GO:0015658">
    <property type="term" value="F:branched-chain amino acid transmembrane transporter activity"/>
    <property type="evidence" value="ECO:0007669"/>
    <property type="project" value="InterPro"/>
</dbReference>
<dbReference type="InterPro" id="IPR001851">
    <property type="entry name" value="ABC_transp_permease"/>
</dbReference>
<keyword evidence="3 6" id="KW-0812">Transmembrane</keyword>
<feature type="transmembrane region" description="Helical" evidence="6">
    <location>
        <begin position="53"/>
        <end position="77"/>
    </location>
</feature>
<evidence type="ECO:0000256" key="4">
    <source>
        <dbReference type="ARBA" id="ARBA00022989"/>
    </source>
</evidence>
<feature type="transmembrane region" description="Helical" evidence="6">
    <location>
        <begin position="20"/>
        <end position="41"/>
    </location>
</feature>
<proteinExistence type="predicted"/>
<dbReference type="GO" id="GO:0005886">
    <property type="term" value="C:plasma membrane"/>
    <property type="evidence" value="ECO:0007669"/>
    <property type="project" value="UniProtKB-SubCell"/>
</dbReference>
<sequence length="336" mass="34992">MNARILSSFSPQAEQGTTIPLLLVAGLVAAGIALLLIPFLGSQTLVDVTFRTCSLVILAASWNLMASAGLISLGHSAFFGLGSYAGILTANLLAVPFWLSLVIALVAGGVLGLSLALVTARLRGIFFAITTLALSEGLRIIAVMLPDLTGGAKGAYLAAASVPSQMTVNVAMSVAAILACLGVVLVFRSRYYYALRAMRANEHAAQMIGIYPLKYRVGITVLSGAMASLVGGIEVWHGGYLDPGIAFDLHVTIMAQIAPIIGGLYTIVGPVLGSVLTIFLGDATRLAFGHIPGASLFVFGILLVGCVLYLPHGLVGIFTRLVRSRAALSQKKEAVR</sequence>
<dbReference type="AlphaFoldDB" id="A0A7X0DG83"/>
<accession>A0A7X0DG83</accession>
<comment type="caution">
    <text evidence="7">The sequence shown here is derived from an EMBL/GenBank/DDBJ whole genome shotgun (WGS) entry which is preliminary data.</text>
</comment>
<dbReference type="CDD" id="cd06581">
    <property type="entry name" value="TM_PBP1_LivM_like"/>
    <property type="match status" value="1"/>
</dbReference>
<feature type="transmembrane region" description="Helical" evidence="6">
    <location>
        <begin position="97"/>
        <end position="118"/>
    </location>
</feature>
<gene>
    <name evidence="7" type="ORF">HNQ75_003912</name>
</gene>
<keyword evidence="4 6" id="KW-1133">Transmembrane helix</keyword>
<comment type="subcellular location">
    <subcellularLocation>
        <location evidence="1">Cell membrane</location>
        <topology evidence="1">Multi-pass membrane protein</topology>
    </subcellularLocation>
</comment>
<feature type="transmembrane region" description="Helical" evidence="6">
    <location>
        <begin position="166"/>
        <end position="187"/>
    </location>
</feature>